<feature type="domain" description="DUF4878" evidence="2">
    <location>
        <begin position="39"/>
        <end position="141"/>
    </location>
</feature>
<dbReference type="AlphaFoldDB" id="A0A0E3CHD2"/>
<name>A0A0E3CHD2_9BURK</name>
<keyword evidence="1" id="KW-0732">Signal</keyword>
<evidence type="ECO:0000256" key="1">
    <source>
        <dbReference type="SAM" id="SignalP"/>
    </source>
</evidence>
<feature type="chain" id="PRO_5002409720" description="DUF4878 domain-containing protein" evidence="1">
    <location>
        <begin position="33"/>
        <end position="143"/>
    </location>
</feature>
<dbReference type="PROSITE" id="PS51257">
    <property type="entry name" value="PROKAR_LIPOPROTEIN"/>
    <property type="match status" value="1"/>
</dbReference>
<dbReference type="EMBL" id="AWTP01000078">
    <property type="protein sequence ID" value="KGH16439.1"/>
    <property type="molecule type" value="Genomic_DNA"/>
</dbReference>
<dbReference type="Gene3D" id="3.10.450.50">
    <property type="match status" value="1"/>
</dbReference>
<evidence type="ECO:0000313" key="4">
    <source>
        <dbReference type="Proteomes" id="UP000029549"/>
    </source>
</evidence>
<comment type="caution">
    <text evidence="3">The sequence shown here is derived from an EMBL/GenBank/DDBJ whole genome shotgun (WGS) entry which is preliminary data.</text>
</comment>
<dbReference type="Pfam" id="PF12870">
    <property type="entry name" value="DUF4878"/>
    <property type="match status" value="1"/>
</dbReference>
<protein>
    <recommendedName>
        <fullName evidence="2">DUF4878 domain-containing protein</fullName>
    </recommendedName>
</protein>
<accession>A0A0E3CHD2</accession>
<proteinExistence type="predicted"/>
<evidence type="ECO:0000259" key="2">
    <source>
        <dbReference type="Pfam" id="PF12870"/>
    </source>
</evidence>
<dbReference type="InterPro" id="IPR024267">
    <property type="entry name" value="DUF4878"/>
</dbReference>
<evidence type="ECO:0000313" key="3">
    <source>
        <dbReference type="EMBL" id="KGH16439.1"/>
    </source>
</evidence>
<gene>
    <name evidence="3" type="ORF">P608_06565</name>
</gene>
<keyword evidence="4" id="KW-1185">Reference proteome</keyword>
<reference evidence="3 4" key="1">
    <citation type="submission" date="2013-09" db="EMBL/GenBank/DDBJ databases">
        <title>High correlation between genotypes and phenotypes of environmental bacteria Comamonas testosteroni strains.</title>
        <authorList>
            <person name="Liu L."/>
            <person name="Zhu W."/>
            <person name="Xia X."/>
            <person name="Xu B."/>
            <person name="Luo M."/>
            <person name="Wang G."/>
        </authorList>
    </citation>
    <scope>NUCLEOTIDE SEQUENCE [LARGE SCALE GENOMIC DNA]</scope>
    <source>
        <strain evidence="3 4">DF2</strain>
    </source>
</reference>
<sequence>MLYRFVSASVSLSRRRCLLLPFSLALGLSACATTTPEQSQDELIQRFYALVAAGDFDACIALVSARNISREQLASFEYKLRRMLAGAKGMIDSKGGLAKVEVVERTLSEDVVKLRVLVSYRDGSTRRERINLFQEQGVWKVQL</sequence>
<feature type="signal peptide" evidence="1">
    <location>
        <begin position="1"/>
        <end position="32"/>
    </location>
</feature>
<dbReference type="Proteomes" id="UP000029549">
    <property type="component" value="Unassembled WGS sequence"/>
</dbReference>
<organism evidence="3 4">
    <name type="scientific">Comamonas thiooxydans</name>
    <dbReference type="NCBI Taxonomy" id="363952"/>
    <lineage>
        <taxon>Bacteria</taxon>
        <taxon>Pseudomonadati</taxon>
        <taxon>Pseudomonadota</taxon>
        <taxon>Betaproteobacteria</taxon>
        <taxon>Burkholderiales</taxon>
        <taxon>Comamonadaceae</taxon>
        <taxon>Comamonas</taxon>
    </lineage>
</organism>